<dbReference type="EMBL" id="QRYC01000010">
    <property type="protein sequence ID" value="RGU56398.1"/>
    <property type="molecule type" value="Genomic_DNA"/>
</dbReference>
<dbReference type="Proteomes" id="UP001212263">
    <property type="component" value="Unassembled WGS sequence"/>
</dbReference>
<dbReference type="Proteomes" id="UP001199750">
    <property type="component" value="Unassembled WGS sequence"/>
</dbReference>
<gene>
    <name evidence="3" type="ORF">DWW57_09070</name>
    <name evidence="1" type="ORF">L0P03_15355</name>
    <name evidence="2" type="ORF">PN645_13860</name>
</gene>
<dbReference type="EMBL" id="JAQMRD010000019">
    <property type="protein sequence ID" value="MDB9224087.1"/>
    <property type="molecule type" value="Genomic_DNA"/>
</dbReference>
<accession>A0A1Y3YE20</accession>
<reference evidence="3 4" key="1">
    <citation type="submission" date="2018-08" db="EMBL/GenBank/DDBJ databases">
        <title>A genome reference for cultivated species of the human gut microbiota.</title>
        <authorList>
            <person name="Zou Y."/>
            <person name="Xue W."/>
            <person name="Luo G."/>
        </authorList>
    </citation>
    <scope>NUCLEOTIDE SEQUENCE [LARGE SCALE GENOMIC DNA]</scope>
    <source>
        <strain evidence="3 4">AF16-14</strain>
    </source>
</reference>
<dbReference type="RefSeq" id="WP_022160705.1">
    <property type="nucleotide sequence ID" value="NZ_CABJFF010000012.1"/>
</dbReference>
<organism evidence="3 4">
    <name type="scientific">Odoribacter splanchnicus</name>
    <dbReference type="NCBI Taxonomy" id="28118"/>
    <lineage>
        <taxon>Bacteria</taxon>
        <taxon>Pseudomonadati</taxon>
        <taxon>Bacteroidota</taxon>
        <taxon>Bacteroidia</taxon>
        <taxon>Bacteroidales</taxon>
        <taxon>Odoribacteraceae</taxon>
        <taxon>Odoribacter</taxon>
    </lineage>
</organism>
<evidence type="ECO:0000313" key="1">
    <source>
        <dbReference type="EMBL" id="MCG4961215.1"/>
    </source>
</evidence>
<sequence>MKKKLYILGLVVILGLGGAYAIAGNSDTNVCFWKGRAYQPGEVWEEVVNGVTYRYTCKENGEIVVSPLP</sequence>
<dbReference type="AlphaFoldDB" id="A0A1Y3YE20"/>
<protein>
    <submittedName>
        <fullName evidence="3">Uncharacterized protein</fullName>
    </submittedName>
</protein>
<evidence type="ECO:0000313" key="4">
    <source>
        <dbReference type="Proteomes" id="UP000284243"/>
    </source>
</evidence>
<reference evidence="1" key="2">
    <citation type="submission" date="2022-01" db="EMBL/GenBank/DDBJ databases">
        <title>Collection of gut derived symbiotic bacterial strains cultured from healthy donors.</title>
        <authorList>
            <person name="Lin H."/>
            <person name="Kohout C."/>
            <person name="Waligurski E."/>
            <person name="Pamer E.G."/>
        </authorList>
    </citation>
    <scope>NUCLEOTIDE SEQUENCE</scope>
    <source>
        <strain evidence="1">DFI.1.149</strain>
    </source>
</reference>
<dbReference type="Proteomes" id="UP000284243">
    <property type="component" value="Unassembled WGS sequence"/>
</dbReference>
<evidence type="ECO:0000313" key="3">
    <source>
        <dbReference type="EMBL" id="RGU56398.1"/>
    </source>
</evidence>
<name>A0A1Y3YE20_9BACT</name>
<evidence type="ECO:0000313" key="2">
    <source>
        <dbReference type="EMBL" id="MDB9224087.1"/>
    </source>
</evidence>
<dbReference type="EMBL" id="JAKNDN010000032">
    <property type="protein sequence ID" value="MCG4961215.1"/>
    <property type="molecule type" value="Genomic_DNA"/>
</dbReference>
<comment type="caution">
    <text evidence="3">The sequence shown here is derived from an EMBL/GenBank/DDBJ whole genome shotgun (WGS) entry which is preliminary data.</text>
</comment>
<reference evidence="2" key="3">
    <citation type="submission" date="2023-01" db="EMBL/GenBank/DDBJ databases">
        <title>Human gut microbiome strain richness.</title>
        <authorList>
            <person name="Chen-Liaw A."/>
        </authorList>
    </citation>
    <scope>NUCLEOTIDE SEQUENCE</scope>
    <source>
        <strain evidence="2">RTP21484st1_B7_RTP21484_190118</strain>
    </source>
</reference>
<proteinExistence type="predicted"/>